<protein>
    <submittedName>
        <fullName evidence="7">Glutamine-dependent NAD(+) synthetase</fullName>
    </submittedName>
</protein>
<dbReference type="InterPro" id="IPR022310">
    <property type="entry name" value="NAD/GMP_synthase"/>
</dbReference>
<evidence type="ECO:0000256" key="1">
    <source>
        <dbReference type="ARBA" id="ARBA00004790"/>
    </source>
</evidence>
<dbReference type="CDD" id="cd00553">
    <property type="entry name" value="NAD_synthase"/>
    <property type="match status" value="1"/>
</dbReference>
<keyword evidence="8" id="KW-1185">Reference proteome</keyword>
<dbReference type="Gene3D" id="3.40.50.620">
    <property type="entry name" value="HUPs"/>
    <property type="match status" value="1"/>
</dbReference>
<evidence type="ECO:0000313" key="7">
    <source>
        <dbReference type="EMBL" id="KAL3312674.1"/>
    </source>
</evidence>
<accession>A0ABD2PZ14</accession>
<keyword evidence="2" id="KW-0436">Ligase</keyword>
<dbReference type="InterPro" id="IPR014729">
    <property type="entry name" value="Rossmann-like_a/b/a_fold"/>
</dbReference>
<reference evidence="7 8" key="1">
    <citation type="submission" date="2024-11" db="EMBL/GenBank/DDBJ databases">
        <title>Adaptive evolution of stress response genes in parasites aligns with host niche diversity.</title>
        <authorList>
            <person name="Hahn C."/>
            <person name="Resl P."/>
        </authorList>
    </citation>
    <scope>NUCLEOTIDE SEQUENCE [LARGE SCALE GENOMIC DNA]</scope>
    <source>
        <strain evidence="7">EGGRZ-B1_66</strain>
        <tissue evidence="7">Body</tissue>
    </source>
</reference>
<keyword evidence="3" id="KW-0547">Nucleotide-binding</keyword>
<evidence type="ECO:0000256" key="3">
    <source>
        <dbReference type="ARBA" id="ARBA00022741"/>
    </source>
</evidence>
<comment type="caution">
    <text evidence="7">The sequence shown here is derived from an EMBL/GenBank/DDBJ whole genome shotgun (WGS) entry which is preliminary data.</text>
</comment>
<name>A0ABD2PZ14_9PLAT</name>
<evidence type="ECO:0000256" key="4">
    <source>
        <dbReference type="ARBA" id="ARBA00022840"/>
    </source>
</evidence>
<feature type="domain" description="NAD/GMP synthase" evidence="6">
    <location>
        <begin position="16"/>
        <end position="112"/>
    </location>
</feature>
<dbReference type="GO" id="GO:0005524">
    <property type="term" value="F:ATP binding"/>
    <property type="evidence" value="ECO:0007669"/>
    <property type="project" value="UniProtKB-KW"/>
</dbReference>
<dbReference type="GO" id="GO:0009435">
    <property type="term" value="P:NAD+ biosynthetic process"/>
    <property type="evidence" value="ECO:0007669"/>
    <property type="project" value="UniProtKB-ARBA"/>
</dbReference>
<evidence type="ECO:0000256" key="5">
    <source>
        <dbReference type="ARBA" id="ARBA00023027"/>
    </source>
</evidence>
<dbReference type="Proteomes" id="UP001626550">
    <property type="component" value="Unassembled WGS sequence"/>
</dbReference>
<sequence length="219" mass="24790">MVLAYLMAQLIPWRDNSSGRLVLSAANLDETLRGYFTKYDCSSADLNPIGCISKRDIRAFVSQQCTEVANSPQLVQCLQDVLNAVPSAELEPCNSENQQTDEVDMGITYAELSLFGRLRKQQFCGPYTMLQRLLNGAWEEALNDGELESSQLASFPQARSQEFARFLCDRVQFFFRMFALNRHKSTVLPPACHVESYSADDNRYSFSLSHPLNIPVQLR</sequence>
<evidence type="ECO:0000313" key="8">
    <source>
        <dbReference type="Proteomes" id="UP001626550"/>
    </source>
</evidence>
<proteinExistence type="predicted"/>
<dbReference type="PANTHER" id="PTHR23090:SF9">
    <property type="entry name" value="GLUTAMINE-DEPENDENT NAD(+) SYNTHETASE"/>
    <property type="match status" value="1"/>
</dbReference>
<dbReference type="InterPro" id="IPR003694">
    <property type="entry name" value="NAD_synthase"/>
</dbReference>
<evidence type="ECO:0000256" key="2">
    <source>
        <dbReference type="ARBA" id="ARBA00022598"/>
    </source>
</evidence>
<dbReference type="Pfam" id="PF02540">
    <property type="entry name" value="NAD_synthase"/>
    <property type="match status" value="1"/>
</dbReference>
<keyword evidence="5" id="KW-0520">NAD</keyword>
<dbReference type="EMBL" id="JBJKFK010001603">
    <property type="protein sequence ID" value="KAL3312674.1"/>
    <property type="molecule type" value="Genomic_DNA"/>
</dbReference>
<dbReference type="AlphaFoldDB" id="A0ABD2PZ14"/>
<gene>
    <name evidence="7" type="primary">NADSYN1</name>
    <name evidence="7" type="ORF">Ciccas_008733</name>
</gene>
<keyword evidence="4" id="KW-0067">ATP-binding</keyword>
<dbReference type="GO" id="GO:0016884">
    <property type="term" value="F:carbon-nitrogen ligase activity, with glutamine as amido-N-donor"/>
    <property type="evidence" value="ECO:0007669"/>
    <property type="project" value="UniProtKB-ARBA"/>
</dbReference>
<comment type="pathway">
    <text evidence="1">Cofactor biosynthesis; NAD(+) biosynthesis.</text>
</comment>
<dbReference type="PANTHER" id="PTHR23090">
    <property type="entry name" value="NH 3 /GLUTAMINE-DEPENDENT NAD + SYNTHETASE"/>
    <property type="match status" value="1"/>
</dbReference>
<evidence type="ECO:0000259" key="6">
    <source>
        <dbReference type="Pfam" id="PF02540"/>
    </source>
</evidence>
<dbReference type="SUPFAM" id="SSF52402">
    <property type="entry name" value="Adenine nucleotide alpha hydrolases-like"/>
    <property type="match status" value="1"/>
</dbReference>
<organism evidence="7 8">
    <name type="scientific">Cichlidogyrus casuarinus</name>
    <dbReference type="NCBI Taxonomy" id="1844966"/>
    <lineage>
        <taxon>Eukaryota</taxon>
        <taxon>Metazoa</taxon>
        <taxon>Spiralia</taxon>
        <taxon>Lophotrochozoa</taxon>
        <taxon>Platyhelminthes</taxon>
        <taxon>Monogenea</taxon>
        <taxon>Monopisthocotylea</taxon>
        <taxon>Dactylogyridea</taxon>
        <taxon>Ancyrocephalidae</taxon>
        <taxon>Cichlidogyrus</taxon>
    </lineage>
</organism>